<dbReference type="OrthoDB" id="19690at2759"/>
<sequence>MGVIVVSTEKAWKEQLQRAKSAKTPTLVEFFCHSWGSASSDAVPVVAELASKYADATFLKVNLDVDVLMAVAEEWAVTATPSFFFLKEGNIVAKVAGSEATKLREAADKHLLVPGISRRYNVIRSHN</sequence>
<protein>
    <submittedName>
        <fullName evidence="2">Thioredoxin H-type</fullName>
    </submittedName>
</protein>
<dbReference type="PANTHER" id="PTHR10438">
    <property type="entry name" value="THIOREDOXIN"/>
    <property type="match status" value="1"/>
</dbReference>
<dbReference type="AlphaFoldDB" id="A0A6A1UN65"/>
<dbReference type="SUPFAM" id="SSF52833">
    <property type="entry name" value="Thioredoxin-like"/>
    <property type="match status" value="1"/>
</dbReference>
<organism evidence="2 3">
    <name type="scientific">Morella rubra</name>
    <name type="common">Chinese bayberry</name>
    <dbReference type="NCBI Taxonomy" id="262757"/>
    <lineage>
        <taxon>Eukaryota</taxon>
        <taxon>Viridiplantae</taxon>
        <taxon>Streptophyta</taxon>
        <taxon>Embryophyta</taxon>
        <taxon>Tracheophyta</taxon>
        <taxon>Spermatophyta</taxon>
        <taxon>Magnoliopsida</taxon>
        <taxon>eudicotyledons</taxon>
        <taxon>Gunneridae</taxon>
        <taxon>Pentapetalae</taxon>
        <taxon>rosids</taxon>
        <taxon>fabids</taxon>
        <taxon>Fagales</taxon>
        <taxon>Myricaceae</taxon>
        <taxon>Morella</taxon>
    </lineage>
</organism>
<dbReference type="Proteomes" id="UP000516437">
    <property type="component" value="Chromosome 8"/>
</dbReference>
<dbReference type="CDD" id="cd02947">
    <property type="entry name" value="TRX_family"/>
    <property type="match status" value="1"/>
</dbReference>
<dbReference type="InterPro" id="IPR013766">
    <property type="entry name" value="Thioredoxin_domain"/>
</dbReference>
<keyword evidence="3" id="KW-1185">Reference proteome</keyword>
<evidence type="ECO:0000313" key="3">
    <source>
        <dbReference type="Proteomes" id="UP000516437"/>
    </source>
</evidence>
<comment type="caution">
    <text evidence="2">The sequence shown here is derived from an EMBL/GenBank/DDBJ whole genome shotgun (WGS) entry which is preliminary data.</text>
</comment>
<proteinExistence type="predicted"/>
<reference evidence="2 3" key="1">
    <citation type="journal article" date="2019" name="Plant Biotechnol. J.">
        <title>The red bayberry genome and genetic basis of sex determination.</title>
        <authorList>
            <person name="Jia H.M."/>
            <person name="Jia H.J."/>
            <person name="Cai Q.L."/>
            <person name="Wang Y."/>
            <person name="Zhao H.B."/>
            <person name="Yang W.F."/>
            <person name="Wang G.Y."/>
            <person name="Li Y.H."/>
            <person name="Zhan D.L."/>
            <person name="Shen Y.T."/>
            <person name="Niu Q.F."/>
            <person name="Chang L."/>
            <person name="Qiu J."/>
            <person name="Zhao L."/>
            <person name="Xie H.B."/>
            <person name="Fu W.Y."/>
            <person name="Jin J."/>
            <person name="Li X.W."/>
            <person name="Jiao Y."/>
            <person name="Zhou C.C."/>
            <person name="Tu T."/>
            <person name="Chai C.Y."/>
            <person name="Gao J.L."/>
            <person name="Fan L.J."/>
            <person name="van de Weg E."/>
            <person name="Wang J.Y."/>
            <person name="Gao Z.S."/>
        </authorList>
    </citation>
    <scope>NUCLEOTIDE SEQUENCE [LARGE SCALE GENOMIC DNA]</scope>
    <source>
        <tissue evidence="2">Leaves</tissue>
    </source>
</reference>
<dbReference type="Gene3D" id="3.40.30.10">
    <property type="entry name" value="Glutaredoxin"/>
    <property type="match status" value="1"/>
</dbReference>
<dbReference type="InterPro" id="IPR036249">
    <property type="entry name" value="Thioredoxin-like_sf"/>
</dbReference>
<dbReference type="PROSITE" id="PS51352">
    <property type="entry name" value="THIOREDOXIN_2"/>
    <property type="match status" value="1"/>
</dbReference>
<accession>A0A6A1UN65</accession>
<feature type="domain" description="Thioredoxin" evidence="1">
    <location>
        <begin position="1"/>
        <end position="112"/>
    </location>
</feature>
<name>A0A6A1UN65_9ROSI</name>
<gene>
    <name evidence="2" type="ORF">CJ030_MR8G006747</name>
</gene>
<dbReference type="EMBL" id="RXIC02000026">
    <property type="protein sequence ID" value="KAB1201934.1"/>
    <property type="molecule type" value="Genomic_DNA"/>
</dbReference>
<evidence type="ECO:0000259" key="1">
    <source>
        <dbReference type="PROSITE" id="PS51352"/>
    </source>
</evidence>
<dbReference type="Pfam" id="PF00085">
    <property type="entry name" value="Thioredoxin"/>
    <property type="match status" value="1"/>
</dbReference>
<dbReference type="PANTHER" id="PTHR10438:SF425">
    <property type="entry name" value="THIOREDOXIN H1"/>
    <property type="match status" value="1"/>
</dbReference>
<evidence type="ECO:0000313" key="2">
    <source>
        <dbReference type="EMBL" id="KAB1201934.1"/>
    </source>
</evidence>
<dbReference type="InterPro" id="IPR050620">
    <property type="entry name" value="Thioredoxin_H-type-like"/>
</dbReference>